<name>A0AB34GK93_ESCRO</name>
<reference evidence="2 3" key="1">
    <citation type="submission" date="2022-11" db="EMBL/GenBank/DDBJ databases">
        <title>Whole genome sequence of Eschrichtius robustus ER-17-0199.</title>
        <authorList>
            <person name="Bruniche-Olsen A."/>
            <person name="Black A.N."/>
            <person name="Fields C.J."/>
            <person name="Walden K."/>
            <person name="Dewoody J.A."/>
        </authorList>
    </citation>
    <scope>NUCLEOTIDE SEQUENCE [LARGE SCALE GENOMIC DNA]</scope>
    <source>
        <strain evidence="2">ER-17-0199</strain>
        <tissue evidence="2">Blubber</tissue>
    </source>
</reference>
<organism evidence="2 3">
    <name type="scientific">Eschrichtius robustus</name>
    <name type="common">California gray whale</name>
    <name type="synonym">Eschrichtius gibbosus</name>
    <dbReference type="NCBI Taxonomy" id="9764"/>
    <lineage>
        <taxon>Eukaryota</taxon>
        <taxon>Metazoa</taxon>
        <taxon>Chordata</taxon>
        <taxon>Craniata</taxon>
        <taxon>Vertebrata</taxon>
        <taxon>Euteleostomi</taxon>
        <taxon>Mammalia</taxon>
        <taxon>Eutheria</taxon>
        <taxon>Laurasiatheria</taxon>
        <taxon>Artiodactyla</taxon>
        <taxon>Whippomorpha</taxon>
        <taxon>Cetacea</taxon>
        <taxon>Mysticeti</taxon>
        <taxon>Eschrichtiidae</taxon>
        <taxon>Eschrichtius</taxon>
    </lineage>
</organism>
<comment type="caution">
    <text evidence="2">The sequence shown here is derived from an EMBL/GenBank/DDBJ whole genome shotgun (WGS) entry which is preliminary data.</text>
</comment>
<sequence>MFTPAARFPGACGQMPHSQQLSPQKQVSPGQADFSAVDLGAGKASRAPGGGRLRSRKWRRGGAVGLRVWRASAAGGGLLSKLPPLPRLFPQLRSPREGRAYLSALQWGGRGGRLGDSGEASEPRVPESTRTRGLATRERLGIHECL</sequence>
<dbReference type="AlphaFoldDB" id="A0AB34GK93"/>
<gene>
    <name evidence="2" type="ORF">J1605_013139</name>
</gene>
<dbReference type="Proteomes" id="UP001159641">
    <property type="component" value="Unassembled WGS sequence"/>
</dbReference>
<feature type="compositionally biased region" description="Polar residues" evidence="1">
    <location>
        <begin position="16"/>
        <end position="29"/>
    </location>
</feature>
<protein>
    <submittedName>
        <fullName evidence="2">Uncharacterized protein</fullName>
    </submittedName>
</protein>
<feature type="compositionally biased region" description="Basic and acidic residues" evidence="1">
    <location>
        <begin position="121"/>
        <end position="134"/>
    </location>
</feature>
<feature type="region of interest" description="Disordered" evidence="1">
    <location>
        <begin position="109"/>
        <end position="134"/>
    </location>
</feature>
<evidence type="ECO:0000313" key="3">
    <source>
        <dbReference type="Proteomes" id="UP001159641"/>
    </source>
</evidence>
<evidence type="ECO:0000313" key="2">
    <source>
        <dbReference type="EMBL" id="KAJ8778905.1"/>
    </source>
</evidence>
<feature type="region of interest" description="Disordered" evidence="1">
    <location>
        <begin position="1"/>
        <end position="58"/>
    </location>
</feature>
<evidence type="ECO:0000256" key="1">
    <source>
        <dbReference type="SAM" id="MobiDB-lite"/>
    </source>
</evidence>
<keyword evidence="3" id="KW-1185">Reference proteome</keyword>
<accession>A0AB34GK93</accession>
<dbReference type="EMBL" id="JAIQCJ010002233">
    <property type="protein sequence ID" value="KAJ8778905.1"/>
    <property type="molecule type" value="Genomic_DNA"/>
</dbReference>
<proteinExistence type="predicted"/>